<organism evidence="7 8">
    <name type="scientific">Paenibacillus peoriae</name>
    <dbReference type="NCBI Taxonomy" id="59893"/>
    <lineage>
        <taxon>Bacteria</taxon>
        <taxon>Bacillati</taxon>
        <taxon>Bacillota</taxon>
        <taxon>Bacilli</taxon>
        <taxon>Bacillales</taxon>
        <taxon>Paenibacillaceae</taxon>
        <taxon>Paenibacillus</taxon>
    </lineage>
</organism>
<feature type="modified residue" description="4-aspartylphosphate" evidence="4">
    <location>
        <position position="56"/>
    </location>
</feature>
<dbReference type="InterPro" id="IPR009057">
    <property type="entry name" value="Homeodomain-like_sf"/>
</dbReference>
<protein>
    <submittedName>
        <fullName evidence="7">Response regulator</fullName>
    </submittedName>
</protein>
<dbReference type="GO" id="GO:0003700">
    <property type="term" value="F:DNA-binding transcription factor activity"/>
    <property type="evidence" value="ECO:0007669"/>
    <property type="project" value="InterPro"/>
</dbReference>
<dbReference type="PANTHER" id="PTHR43280">
    <property type="entry name" value="ARAC-FAMILY TRANSCRIPTIONAL REGULATOR"/>
    <property type="match status" value="1"/>
</dbReference>
<feature type="domain" description="HTH araC/xylS-type" evidence="5">
    <location>
        <begin position="422"/>
        <end position="520"/>
    </location>
</feature>
<dbReference type="Pfam" id="PF12833">
    <property type="entry name" value="HTH_18"/>
    <property type="match status" value="1"/>
</dbReference>
<dbReference type="Pfam" id="PF00072">
    <property type="entry name" value="Response_reg"/>
    <property type="match status" value="1"/>
</dbReference>
<reference evidence="7 8" key="1">
    <citation type="submission" date="2020-09" db="EMBL/GenBank/DDBJ databases">
        <title>Characterization of Paenibacillus peoriae strain ZF390 with broad-spectrum antimicrobial activity as a potential biocontrol agent.</title>
        <authorList>
            <person name="Li L."/>
            <person name="Zhao Y."/>
            <person name="Li B."/>
            <person name="Xie X."/>
        </authorList>
    </citation>
    <scope>NUCLEOTIDE SEQUENCE [LARGE SCALE GENOMIC DNA]</scope>
    <source>
        <strain evidence="7 8">ZF390</strain>
    </source>
</reference>
<dbReference type="GO" id="GO:0000160">
    <property type="term" value="P:phosphorelay signal transduction system"/>
    <property type="evidence" value="ECO:0007669"/>
    <property type="project" value="InterPro"/>
</dbReference>
<evidence type="ECO:0000313" key="8">
    <source>
        <dbReference type="Proteomes" id="UP000516384"/>
    </source>
</evidence>
<dbReference type="SMART" id="SM00448">
    <property type="entry name" value="REC"/>
    <property type="match status" value="1"/>
</dbReference>
<dbReference type="InterPro" id="IPR011006">
    <property type="entry name" value="CheY-like_superfamily"/>
</dbReference>
<accession>A0A7H0YF69</accession>
<keyword evidence="3" id="KW-0804">Transcription</keyword>
<feature type="domain" description="Response regulatory" evidence="6">
    <location>
        <begin position="4"/>
        <end position="121"/>
    </location>
</feature>
<dbReference type="Gene3D" id="3.40.50.2300">
    <property type="match status" value="1"/>
</dbReference>
<dbReference type="SUPFAM" id="SSF46689">
    <property type="entry name" value="Homeodomain-like"/>
    <property type="match status" value="2"/>
</dbReference>
<dbReference type="Proteomes" id="UP000516384">
    <property type="component" value="Chromosome"/>
</dbReference>
<dbReference type="Gene3D" id="1.10.10.60">
    <property type="entry name" value="Homeodomain-like"/>
    <property type="match status" value="2"/>
</dbReference>
<dbReference type="PRINTS" id="PR00032">
    <property type="entry name" value="HTHARAC"/>
</dbReference>
<dbReference type="PANTHER" id="PTHR43280:SF10">
    <property type="entry name" value="REGULATORY PROTEIN POCR"/>
    <property type="match status" value="1"/>
</dbReference>
<dbReference type="CDD" id="cd17536">
    <property type="entry name" value="REC_YesN-like"/>
    <property type="match status" value="1"/>
</dbReference>
<dbReference type="SUPFAM" id="SSF52172">
    <property type="entry name" value="CheY-like"/>
    <property type="match status" value="1"/>
</dbReference>
<dbReference type="SMART" id="SM00342">
    <property type="entry name" value="HTH_ARAC"/>
    <property type="match status" value="1"/>
</dbReference>
<sequence>MSVNLLLVDDEVVDLEWLRRRVLESGLNVRVAGTAHSGFQALKLMESEPIDLILSDIRMPIMTGTEFAWKAKTIHPKVKIVFISGHEDFGYAKEAIEINASGYLLKPVEDQELFRILTEQVAKIEQELEQDRSFTETLSLVNEELLLRWFEERTPAPATSHVSGVLAHYLEKGTSVAIVEIDDLEWKMRNLPPKEQRAEIRKISRTIKTFAADIRFGTVIEGQGNRFVILAAVPESRFNSLLKELVEHVNRSTSRTVTIGVGRYASNETELHESFRQALAALGAKWLLGKNRIIQGVIEAHPQNTPGKCMEEKVNRMLEAILDYDLVTIDDCLMELLQQDVTLTGKEGVYALIIRMTSKLHADLQQRKENLYELLEWESRQPDVLFQFETVHDILSWLRRGFFELSEMLYIKGQRQMRKLIEEIMRYVENNLEKKITLKEVAAHLDFTANYLGQLFKEETGTHFSDYLIGLKTDRVCELLEDPTKKIYEIADQMGYKNIIYFNRKFKQAMGMTPGEYRKKHKI</sequence>
<evidence type="ECO:0000256" key="2">
    <source>
        <dbReference type="ARBA" id="ARBA00023125"/>
    </source>
</evidence>
<keyword evidence="2" id="KW-0238">DNA-binding</keyword>
<dbReference type="EMBL" id="CP061172">
    <property type="protein sequence ID" value="QNR69727.1"/>
    <property type="molecule type" value="Genomic_DNA"/>
</dbReference>
<keyword evidence="1" id="KW-0805">Transcription regulation</keyword>
<evidence type="ECO:0000259" key="6">
    <source>
        <dbReference type="PROSITE" id="PS50110"/>
    </source>
</evidence>
<dbReference type="Pfam" id="PF17853">
    <property type="entry name" value="GGDEF_2"/>
    <property type="match status" value="1"/>
</dbReference>
<dbReference type="PROSITE" id="PS50110">
    <property type="entry name" value="RESPONSE_REGULATORY"/>
    <property type="match status" value="1"/>
</dbReference>
<evidence type="ECO:0000256" key="4">
    <source>
        <dbReference type="PROSITE-ProRule" id="PRU00169"/>
    </source>
</evidence>
<dbReference type="AlphaFoldDB" id="A0A7H0YF69"/>
<evidence type="ECO:0000256" key="3">
    <source>
        <dbReference type="ARBA" id="ARBA00023163"/>
    </source>
</evidence>
<evidence type="ECO:0000313" key="7">
    <source>
        <dbReference type="EMBL" id="QNR69727.1"/>
    </source>
</evidence>
<evidence type="ECO:0000259" key="5">
    <source>
        <dbReference type="PROSITE" id="PS01124"/>
    </source>
</evidence>
<gene>
    <name evidence="7" type="ORF">IAQ67_12380</name>
</gene>
<dbReference type="PROSITE" id="PS01124">
    <property type="entry name" value="HTH_ARAC_FAMILY_2"/>
    <property type="match status" value="1"/>
</dbReference>
<dbReference type="RefSeq" id="WP_190299337.1">
    <property type="nucleotide sequence ID" value="NZ_CP061172.1"/>
</dbReference>
<evidence type="ECO:0000256" key="1">
    <source>
        <dbReference type="ARBA" id="ARBA00023015"/>
    </source>
</evidence>
<dbReference type="InterPro" id="IPR018060">
    <property type="entry name" value="HTH_AraC"/>
</dbReference>
<keyword evidence="4" id="KW-0597">Phosphoprotein</keyword>
<dbReference type="InterPro" id="IPR020449">
    <property type="entry name" value="Tscrpt_reg_AraC-type_HTH"/>
</dbReference>
<name>A0A7H0YF69_9BACL</name>
<proteinExistence type="predicted"/>
<dbReference type="InterPro" id="IPR001789">
    <property type="entry name" value="Sig_transdc_resp-reg_receiver"/>
</dbReference>
<dbReference type="GO" id="GO:0043565">
    <property type="term" value="F:sequence-specific DNA binding"/>
    <property type="evidence" value="ECO:0007669"/>
    <property type="project" value="InterPro"/>
</dbReference>
<dbReference type="InterPro" id="IPR041522">
    <property type="entry name" value="CdaR_GGDEF"/>
</dbReference>